<dbReference type="SUPFAM" id="SSF55073">
    <property type="entry name" value="Nucleotide cyclase"/>
    <property type="match status" value="1"/>
</dbReference>
<dbReference type="PANTHER" id="PTHR45138:SF9">
    <property type="entry name" value="DIGUANYLATE CYCLASE DGCM-RELATED"/>
    <property type="match status" value="1"/>
</dbReference>
<dbReference type="Pfam" id="PF00990">
    <property type="entry name" value="GGDEF"/>
    <property type="match status" value="1"/>
</dbReference>
<dbReference type="NCBIfam" id="TIGR00254">
    <property type="entry name" value="GGDEF"/>
    <property type="match status" value="1"/>
</dbReference>
<dbReference type="AlphaFoldDB" id="A0A7U8C1H8"/>
<dbReference type="Gene3D" id="3.30.450.40">
    <property type="match status" value="1"/>
</dbReference>
<proteinExistence type="predicted"/>
<dbReference type="EC" id="2.7.7.65" evidence="1"/>
<comment type="catalytic activity">
    <reaction evidence="2">
        <text>2 GTP = 3',3'-c-di-GMP + 2 diphosphate</text>
        <dbReference type="Rhea" id="RHEA:24898"/>
        <dbReference type="ChEBI" id="CHEBI:33019"/>
        <dbReference type="ChEBI" id="CHEBI:37565"/>
        <dbReference type="ChEBI" id="CHEBI:58805"/>
        <dbReference type="EC" id="2.7.7.65"/>
    </reaction>
</comment>
<dbReference type="RefSeq" id="WP_007022148.1">
    <property type="nucleotide sequence ID" value="NZ_CH724126.1"/>
</dbReference>
<dbReference type="EMBL" id="AAOW01000032">
    <property type="protein sequence ID" value="EAR59775.1"/>
    <property type="molecule type" value="Genomic_DNA"/>
</dbReference>
<dbReference type="InterPro" id="IPR003018">
    <property type="entry name" value="GAF"/>
</dbReference>
<gene>
    <name evidence="4" type="ORF">MED92_08435</name>
</gene>
<evidence type="ECO:0000256" key="1">
    <source>
        <dbReference type="ARBA" id="ARBA00012528"/>
    </source>
</evidence>
<keyword evidence="5" id="KW-1185">Reference proteome</keyword>
<dbReference type="OrthoDB" id="9812358at2"/>
<dbReference type="InterPro" id="IPR043128">
    <property type="entry name" value="Rev_trsase/Diguanyl_cyclase"/>
</dbReference>
<organism evidence="4 5">
    <name type="scientific">Neptuniibacter caesariensis</name>
    <dbReference type="NCBI Taxonomy" id="207954"/>
    <lineage>
        <taxon>Bacteria</taxon>
        <taxon>Pseudomonadati</taxon>
        <taxon>Pseudomonadota</taxon>
        <taxon>Gammaproteobacteria</taxon>
        <taxon>Oceanospirillales</taxon>
        <taxon>Oceanospirillaceae</taxon>
        <taxon>Neptuniibacter</taxon>
    </lineage>
</organism>
<dbReference type="SUPFAM" id="SSF55781">
    <property type="entry name" value="GAF domain-like"/>
    <property type="match status" value="1"/>
</dbReference>
<dbReference type="InterPro" id="IPR000160">
    <property type="entry name" value="GGDEF_dom"/>
</dbReference>
<dbReference type="Proteomes" id="UP000002171">
    <property type="component" value="Unassembled WGS sequence"/>
</dbReference>
<dbReference type="SMART" id="SM00065">
    <property type="entry name" value="GAF"/>
    <property type="match status" value="1"/>
</dbReference>
<dbReference type="PROSITE" id="PS50887">
    <property type="entry name" value="GGDEF"/>
    <property type="match status" value="1"/>
</dbReference>
<reference evidence="4 5" key="1">
    <citation type="submission" date="2006-02" db="EMBL/GenBank/DDBJ databases">
        <authorList>
            <person name="Pinhassi J."/>
            <person name="Pedros-Alio C."/>
            <person name="Ferriera S."/>
            <person name="Johnson J."/>
            <person name="Kravitz S."/>
            <person name="Halpern A."/>
            <person name="Remington K."/>
            <person name="Beeson K."/>
            <person name="Tran B."/>
            <person name="Rogers Y.-H."/>
            <person name="Friedman R."/>
            <person name="Venter J.C."/>
        </authorList>
    </citation>
    <scope>NUCLEOTIDE SEQUENCE [LARGE SCALE GENOMIC DNA]</scope>
    <source>
        <strain evidence="4 5">MED92</strain>
    </source>
</reference>
<evidence type="ECO:0000313" key="5">
    <source>
        <dbReference type="Proteomes" id="UP000002171"/>
    </source>
</evidence>
<evidence type="ECO:0000259" key="3">
    <source>
        <dbReference type="PROSITE" id="PS50887"/>
    </source>
</evidence>
<sequence length="311" mass="34775">MLHPDQRVFEDKDGLVPLDKWQKTVDVMARIFQAPAGFVVQYTPLGYQVVIASNQESNPYPAGVEISPDTNIFCKKVVQQGEALYVHNAPEEPEWDTNPEVAEDGFRSYLGLPVNWPSGEPFGTICVMDYEATDYRSDYVDLVGELRDLIEADLEILSQFQEISNLAMTDDLTGLYNRRGFMTVASHYTVLAKRSGLSLGLLYLDMDGLKEINDQQGHSAGDQALRTLATAIRSVIRENDVPARLSGDEFVILAVARDKIELDTLSERIRSVMKENSLSVSVGGVLIDAGRTLEEWLQLADKKMYEHKHSS</sequence>
<dbReference type="InterPro" id="IPR029787">
    <property type="entry name" value="Nucleotide_cyclase"/>
</dbReference>
<protein>
    <recommendedName>
        <fullName evidence="1">diguanylate cyclase</fullName>
        <ecNumber evidence="1">2.7.7.65</ecNumber>
    </recommendedName>
</protein>
<comment type="caution">
    <text evidence="4">The sequence shown here is derived from an EMBL/GenBank/DDBJ whole genome shotgun (WGS) entry which is preliminary data.</text>
</comment>
<feature type="domain" description="GGDEF" evidence="3">
    <location>
        <begin position="197"/>
        <end position="311"/>
    </location>
</feature>
<accession>A0A7U8C1H8</accession>
<dbReference type="Gene3D" id="3.30.70.270">
    <property type="match status" value="1"/>
</dbReference>
<evidence type="ECO:0000313" key="4">
    <source>
        <dbReference type="EMBL" id="EAR59775.1"/>
    </source>
</evidence>
<dbReference type="GO" id="GO:0052621">
    <property type="term" value="F:diguanylate cyclase activity"/>
    <property type="evidence" value="ECO:0007669"/>
    <property type="project" value="UniProtKB-EC"/>
</dbReference>
<dbReference type="PANTHER" id="PTHR45138">
    <property type="entry name" value="REGULATORY COMPONENTS OF SENSORY TRANSDUCTION SYSTEM"/>
    <property type="match status" value="1"/>
</dbReference>
<name>A0A7U8C1H8_NEPCE</name>
<dbReference type="CDD" id="cd01949">
    <property type="entry name" value="GGDEF"/>
    <property type="match status" value="1"/>
</dbReference>
<dbReference type="InterPro" id="IPR050469">
    <property type="entry name" value="Diguanylate_Cyclase"/>
</dbReference>
<dbReference type="GO" id="GO:0043709">
    <property type="term" value="P:cell adhesion involved in single-species biofilm formation"/>
    <property type="evidence" value="ECO:0007669"/>
    <property type="project" value="TreeGrafter"/>
</dbReference>
<dbReference type="GO" id="GO:1902201">
    <property type="term" value="P:negative regulation of bacterial-type flagellum-dependent cell motility"/>
    <property type="evidence" value="ECO:0007669"/>
    <property type="project" value="TreeGrafter"/>
</dbReference>
<dbReference type="GO" id="GO:0005886">
    <property type="term" value="C:plasma membrane"/>
    <property type="evidence" value="ECO:0007669"/>
    <property type="project" value="TreeGrafter"/>
</dbReference>
<dbReference type="InterPro" id="IPR029016">
    <property type="entry name" value="GAF-like_dom_sf"/>
</dbReference>
<dbReference type="Pfam" id="PF01590">
    <property type="entry name" value="GAF"/>
    <property type="match status" value="1"/>
</dbReference>
<dbReference type="SMART" id="SM00267">
    <property type="entry name" value="GGDEF"/>
    <property type="match status" value="1"/>
</dbReference>
<evidence type="ECO:0000256" key="2">
    <source>
        <dbReference type="ARBA" id="ARBA00034247"/>
    </source>
</evidence>